<dbReference type="CTD" id="80221"/>
<dbReference type="PROSITE" id="PS00455">
    <property type="entry name" value="AMP_BINDING"/>
    <property type="match status" value="1"/>
</dbReference>
<keyword evidence="10" id="KW-1185">Reference proteome</keyword>
<evidence type="ECO:0000259" key="9">
    <source>
        <dbReference type="Pfam" id="PF13193"/>
    </source>
</evidence>
<evidence type="ECO:0000256" key="6">
    <source>
        <dbReference type="ARBA" id="ARBA00047319"/>
    </source>
</evidence>
<comment type="catalytic activity">
    <reaction evidence="7">
        <text>a medium-chain fatty acid + ATP + CoA = a medium-chain fatty acyl-CoA + AMP + diphosphate</text>
        <dbReference type="Rhea" id="RHEA:48340"/>
        <dbReference type="ChEBI" id="CHEBI:30616"/>
        <dbReference type="ChEBI" id="CHEBI:33019"/>
        <dbReference type="ChEBI" id="CHEBI:57287"/>
        <dbReference type="ChEBI" id="CHEBI:59558"/>
        <dbReference type="ChEBI" id="CHEBI:90546"/>
        <dbReference type="ChEBI" id="CHEBI:456215"/>
        <dbReference type="EC" id="6.2.1.2"/>
    </reaction>
</comment>
<gene>
    <name evidence="11" type="primary">LOC108623646</name>
</gene>
<dbReference type="GO" id="GO:0006631">
    <property type="term" value="P:fatty acid metabolic process"/>
    <property type="evidence" value="ECO:0007669"/>
    <property type="project" value="TreeGrafter"/>
</dbReference>
<proteinExistence type="inferred from homology"/>
<dbReference type="SUPFAM" id="SSF56801">
    <property type="entry name" value="Acetyl-CoA synthetase-like"/>
    <property type="match status" value="1"/>
</dbReference>
<feature type="domain" description="AMP-dependent synthetase/ligase" evidence="8">
    <location>
        <begin position="72"/>
        <end position="448"/>
    </location>
</feature>
<evidence type="ECO:0000256" key="1">
    <source>
        <dbReference type="ARBA" id="ARBA00006432"/>
    </source>
</evidence>
<sequence length="605" mass="67840">MLRTLVTRKSFLPSVTSICAHKDVENFAFVCTQVLKLRCASQHRSKHQGNIAHILNHGKIPLVDETIGKLLATAADTWPDRECVVSVHQNVRLTFSDLIRRADRLAAGFVKLGLMKGDRLGIWAPNDVEWLITFMAAARAGLILVAINPAYQVDEVVYCLQKVSVKAVISPTNFKTQNYPRMLLQAKQACPALEHIIIYSEDHVTGTRRFSDVEMLPSRIEVERIAAEQDEISCHAGSNIQFTSGTTGKPKATLLSHRSLLNNAKQGVVRAQYHLELKACLNVPYFHAFGILKGLLCSFHSGYAVVLQGRSFNPVHALEATLREKCTMMFGTPTMWINMLDAKQRMQLPAITLSYGVTGGSPASPELFKQIKESFNFNNMKTIYGLTEVTGVNFLSLPNEDPELTENTVGCVTDHIEVMVVDEKGEPVSFDTPGELWIRGYCVMKEYWGDEENTKKAITKDGWFKTGDQFVLRKNGYGCIVGRLKDMLIRGGENIFPKDIEDVLMTHPEVLEVQVIGAYDEVYGEEVCACVRLRKGASPSKEQLKEYCKGRMAPFKIPRYIVFVDEYPKTASGKVQKYKLRKELEHKDIIPSASRNSGMLKRAEK</sequence>
<organism evidence="10 11">
    <name type="scientific">Ceratina calcarata</name>
    <dbReference type="NCBI Taxonomy" id="156304"/>
    <lineage>
        <taxon>Eukaryota</taxon>
        <taxon>Metazoa</taxon>
        <taxon>Ecdysozoa</taxon>
        <taxon>Arthropoda</taxon>
        <taxon>Hexapoda</taxon>
        <taxon>Insecta</taxon>
        <taxon>Pterygota</taxon>
        <taxon>Neoptera</taxon>
        <taxon>Endopterygota</taxon>
        <taxon>Hymenoptera</taxon>
        <taxon>Apocrita</taxon>
        <taxon>Aculeata</taxon>
        <taxon>Apoidea</taxon>
        <taxon>Anthophila</taxon>
        <taxon>Apidae</taxon>
        <taxon>Ceratina</taxon>
        <taxon>Zadontomerus</taxon>
    </lineage>
</organism>
<dbReference type="KEGG" id="ccal:108623646"/>
<dbReference type="InterPro" id="IPR045851">
    <property type="entry name" value="AMP-bd_C_sf"/>
</dbReference>
<dbReference type="Pfam" id="PF13193">
    <property type="entry name" value="AMP-binding_C"/>
    <property type="match status" value="1"/>
</dbReference>
<evidence type="ECO:0000256" key="3">
    <source>
        <dbReference type="ARBA" id="ARBA00037247"/>
    </source>
</evidence>
<reference evidence="11" key="1">
    <citation type="submission" date="2025-08" db="UniProtKB">
        <authorList>
            <consortium name="RefSeq"/>
        </authorList>
    </citation>
    <scope>IDENTIFICATION</scope>
    <source>
        <tissue evidence="11">Whole body</tissue>
    </source>
</reference>
<dbReference type="InterPro" id="IPR025110">
    <property type="entry name" value="AMP-bd_C"/>
</dbReference>
<dbReference type="GeneID" id="108623646"/>
<keyword evidence="2" id="KW-0436">Ligase</keyword>
<dbReference type="InterPro" id="IPR020845">
    <property type="entry name" value="AMP-binding_CS"/>
</dbReference>
<dbReference type="InterPro" id="IPR042099">
    <property type="entry name" value="ANL_N_sf"/>
</dbReference>
<name>A0AAJ7N4X0_9HYME</name>
<evidence type="ECO:0000256" key="2">
    <source>
        <dbReference type="ARBA" id="ARBA00022598"/>
    </source>
</evidence>
<protein>
    <recommendedName>
        <fullName evidence="5">Medium-chain acyl-CoA ligase ACSF2, mitochondrial</fullName>
        <ecNumber evidence="4">6.2.1.2</ecNumber>
    </recommendedName>
</protein>
<evidence type="ECO:0000256" key="5">
    <source>
        <dbReference type="ARBA" id="ARBA00039638"/>
    </source>
</evidence>
<dbReference type="PANTHER" id="PTHR43201">
    <property type="entry name" value="ACYL-COA SYNTHETASE"/>
    <property type="match status" value="1"/>
</dbReference>
<dbReference type="InterPro" id="IPR000873">
    <property type="entry name" value="AMP-dep_synth/lig_dom"/>
</dbReference>
<dbReference type="RefSeq" id="XP_017877807.1">
    <property type="nucleotide sequence ID" value="XM_018022318.2"/>
</dbReference>
<dbReference type="Gene3D" id="3.40.50.12780">
    <property type="entry name" value="N-terminal domain of ligase-like"/>
    <property type="match status" value="1"/>
</dbReference>
<comment type="function">
    <text evidence="3">Acyl-CoA synthases catalyze the initial reaction in fatty acid metabolism, by forming a thioester with CoA. Has some preference toward medium-chain substrates. Plays a role in adipocyte differentiation.</text>
</comment>
<dbReference type="PANTHER" id="PTHR43201:SF5">
    <property type="entry name" value="MEDIUM-CHAIN ACYL-COA LIGASE ACSF2, MITOCHONDRIAL"/>
    <property type="match status" value="1"/>
</dbReference>
<evidence type="ECO:0000259" key="8">
    <source>
        <dbReference type="Pfam" id="PF00501"/>
    </source>
</evidence>
<dbReference type="FunFam" id="3.30.300.30:FF:000008">
    <property type="entry name" value="2,3-dihydroxybenzoate-AMP ligase"/>
    <property type="match status" value="1"/>
</dbReference>
<evidence type="ECO:0000256" key="7">
    <source>
        <dbReference type="ARBA" id="ARBA00048277"/>
    </source>
</evidence>
<accession>A0AAJ7N4X0</accession>
<dbReference type="Gene3D" id="3.30.300.30">
    <property type="match status" value="1"/>
</dbReference>
<dbReference type="GO" id="GO:0031956">
    <property type="term" value="F:medium-chain fatty acid-CoA ligase activity"/>
    <property type="evidence" value="ECO:0007669"/>
    <property type="project" value="UniProtKB-EC"/>
</dbReference>
<dbReference type="EC" id="6.2.1.2" evidence="4"/>
<comment type="catalytic activity">
    <reaction evidence="6">
        <text>octanoate + ATP + CoA = octanoyl-CoA + AMP + diphosphate</text>
        <dbReference type="Rhea" id="RHEA:33631"/>
        <dbReference type="ChEBI" id="CHEBI:25646"/>
        <dbReference type="ChEBI" id="CHEBI:30616"/>
        <dbReference type="ChEBI" id="CHEBI:33019"/>
        <dbReference type="ChEBI" id="CHEBI:57287"/>
        <dbReference type="ChEBI" id="CHEBI:57386"/>
        <dbReference type="ChEBI" id="CHEBI:456215"/>
    </reaction>
</comment>
<evidence type="ECO:0000313" key="10">
    <source>
        <dbReference type="Proteomes" id="UP000694925"/>
    </source>
</evidence>
<feature type="domain" description="AMP-binding enzyme C-terminal" evidence="9">
    <location>
        <begin position="500"/>
        <end position="574"/>
    </location>
</feature>
<dbReference type="Proteomes" id="UP000694925">
    <property type="component" value="Unplaced"/>
</dbReference>
<dbReference type="AlphaFoldDB" id="A0AAJ7N4X0"/>
<evidence type="ECO:0000313" key="11">
    <source>
        <dbReference type="RefSeq" id="XP_017877807.1"/>
    </source>
</evidence>
<comment type="similarity">
    <text evidence="1">Belongs to the ATP-dependent AMP-binding enzyme family.</text>
</comment>
<dbReference type="Pfam" id="PF00501">
    <property type="entry name" value="AMP-binding"/>
    <property type="match status" value="1"/>
</dbReference>
<evidence type="ECO:0000256" key="4">
    <source>
        <dbReference type="ARBA" id="ARBA00039009"/>
    </source>
</evidence>